<organism evidence="2 3">
    <name type="scientific">Dysgonomonas termitidis</name>
    <dbReference type="NCBI Taxonomy" id="1516126"/>
    <lineage>
        <taxon>Bacteria</taxon>
        <taxon>Pseudomonadati</taxon>
        <taxon>Bacteroidota</taxon>
        <taxon>Bacteroidia</taxon>
        <taxon>Bacteroidales</taxon>
        <taxon>Dysgonomonadaceae</taxon>
        <taxon>Dysgonomonas</taxon>
    </lineage>
</organism>
<dbReference type="Proteomes" id="UP001596023">
    <property type="component" value="Unassembled WGS sequence"/>
</dbReference>
<protein>
    <submittedName>
        <fullName evidence="2">Uncharacterized protein</fullName>
    </submittedName>
</protein>
<reference evidence="3" key="1">
    <citation type="journal article" date="2019" name="Int. J. Syst. Evol. Microbiol.">
        <title>The Global Catalogue of Microorganisms (GCM) 10K type strain sequencing project: providing services to taxonomists for standard genome sequencing and annotation.</title>
        <authorList>
            <consortium name="The Broad Institute Genomics Platform"/>
            <consortium name="The Broad Institute Genome Sequencing Center for Infectious Disease"/>
            <person name="Wu L."/>
            <person name="Ma J."/>
        </authorList>
    </citation>
    <scope>NUCLEOTIDE SEQUENCE [LARGE SCALE GENOMIC DNA]</scope>
    <source>
        <strain evidence="3">CCUG 66188</strain>
    </source>
</reference>
<sequence length="337" mass="39693">MHTIFWILIGFILLAGISLLIIQHNKNKDKLHNFVVKMWGKKWILHYATPFWITIILTFVFNLSLMGMHIEATPYSLMGMTINFQPCFLIAINLGFSILTFFLSLELQRCFLHILFSRTFINAMNETANEHFVLQAFTVELYKQFANTDNFLTHLKDVNFKNIDELIKNIKASEGGVSLSTYLYAVLLKESLLQKPSILFSVWNLEIVQLTEKNDYAFYTNYLNNIYKTLDKNKKKRIFISNANTDITEDIKVQHKNWGFDNIYWCNSTTFEDIRRKSNANEKYDDFILFESGKNKWIIGKDKDDKKTRICYKDETVDNIKNFFSDDNIQQYESITL</sequence>
<proteinExistence type="predicted"/>
<gene>
    <name evidence="2" type="ORF">ACFO6W_23410</name>
</gene>
<dbReference type="RefSeq" id="WP_380001061.1">
    <property type="nucleotide sequence ID" value="NZ_JBHSGN010000148.1"/>
</dbReference>
<keyword evidence="1" id="KW-0812">Transmembrane</keyword>
<evidence type="ECO:0000256" key="1">
    <source>
        <dbReference type="SAM" id="Phobius"/>
    </source>
</evidence>
<evidence type="ECO:0000313" key="2">
    <source>
        <dbReference type="EMBL" id="MFC4676634.1"/>
    </source>
</evidence>
<feature type="transmembrane region" description="Helical" evidence="1">
    <location>
        <begin position="83"/>
        <end position="105"/>
    </location>
</feature>
<keyword evidence="1" id="KW-1133">Transmembrane helix</keyword>
<feature type="transmembrane region" description="Helical" evidence="1">
    <location>
        <begin position="6"/>
        <end position="22"/>
    </location>
</feature>
<evidence type="ECO:0000313" key="3">
    <source>
        <dbReference type="Proteomes" id="UP001596023"/>
    </source>
</evidence>
<name>A0ABV9L3M7_9BACT</name>
<keyword evidence="1" id="KW-0472">Membrane</keyword>
<comment type="caution">
    <text evidence="2">The sequence shown here is derived from an EMBL/GenBank/DDBJ whole genome shotgun (WGS) entry which is preliminary data.</text>
</comment>
<accession>A0ABV9L3M7</accession>
<keyword evidence="3" id="KW-1185">Reference proteome</keyword>
<feature type="transmembrane region" description="Helical" evidence="1">
    <location>
        <begin position="43"/>
        <end position="63"/>
    </location>
</feature>
<dbReference type="EMBL" id="JBHSGN010000148">
    <property type="protein sequence ID" value="MFC4676634.1"/>
    <property type="molecule type" value="Genomic_DNA"/>
</dbReference>